<organism evidence="5 6">
    <name type="scientific">Fodinisporobacter ferrooxydans</name>
    <dbReference type="NCBI Taxonomy" id="2901836"/>
    <lineage>
        <taxon>Bacteria</taxon>
        <taxon>Bacillati</taxon>
        <taxon>Bacillota</taxon>
        <taxon>Bacilli</taxon>
        <taxon>Bacillales</taxon>
        <taxon>Alicyclobacillaceae</taxon>
        <taxon>Fodinisporobacter</taxon>
    </lineage>
</organism>
<dbReference type="InterPro" id="IPR010982">
    <property type="entry name" value="Lambda_DNA-bd_dom_sf"/>
</dbReference>
<dbReference type="Pfam" id="PF00356">
    <property type="entry name" value="LacI"/>
    <property type="match status" value="1"/>
</dbReference>
<keyword evidence="3" id="KW-0804">Transcription</keyword>
<evidence type="ECO:0000256" key="3">
    <source>
        <dbReference type="ARBA" id="ARBA00023163"/>
    </source>
</evidence>
<accession>A0ABY4CPJ5</accession>
<keyword evidence="2" id="KW-0238">DNA-binding</keyword>
<keyword evidence="6" id="KW-1185">Reference proteome</keyword>
<dbReference type="Pfam" id="PF13377">
    <property type="entry name" value="Peripla_BP_3"/>
    <property type="match status" value="1"/>
</dbReference>
<proteinExistence type="predicted"/>
<evidence type="ECO:0000256" key="1">
    <source>
        <dbReference type="ARBA" id="ARBA00023015"/>
    </source>
</evidence>
<sequence length="347" mass="37984">MPVTIRDVAKQAGVSITTVSRALNGYPDVSLETKRKIHEIAKELGYQPSTLARGLVMKKTHSVGLVVEDLSKSRKGHHFMFDILCGVHDRANELGYDVILFTVSSAEQRETSYADLCKARQVDGAILMGIRLDDIYLHDILQSDIPCVMLDVPFVGSVYGSVSSENVHGAKSAMRHLCKLGHKKIGFINGHQQAAVSQERFEGYLQALEEAGIAFDARYVYYGNFEQIDGENGVKELESRDPEISAYFCASDLMALGAVNYLRSTGRHVPADVSVVGFDGIDLAFMTYPSLTTVVQDRYEMGKQAANLLVGILNGESGKRIVLPAYLHEGQSTAAAPQTIRMSGNCM</sequence>
<dbReference type="Gene3D" id="3.40.50.2300">
    <property type="match status" value="2"/>
</dbReference>
<dbReference type="PANTHER" id="PTHR30146:SF109">
    <property type="entry name" value="HTH-TYPE TRANSCRIPTIONAL REGULATOR GALS"/>
    <property type="match status" value="1"/>
</dbReference>
<dbReference type="SMART" id="SM00354">
    <property type="entry name" value="HTH_LACI"/>
    <property type="match status" value="1"/>
</dbReference>
<keyword evidence="1" id="KW-0805">Transcription regulation</keyword>
<dbReference type="SUPFAM" id="SSF53822">
    <property type="entry name" value="Periplasmic binding protein-like I"/>
    <property type="match status" value="1"/>
</dbReference>
<dbReference type="CDD" id="cd06267">
    <property type="entry name" value="PBP1_LacI_sugar_binding-like"/>
    <property type="match status" value="1"/>
</dbReference>
<dbReference type="Gene3D" id="1.10.260.40">
    <property type="entry name" value="lambda repressor-like DNA-binding domains"/>
    <property type="match status" value="1"/>
</dbReference>
<dbReference type="PROSITE" id="PS50932">
    <property type="entry name" value="HTH_LACI_2"/>
    <property type="match status" value="1"/>
</dbReference>
<dbReference type="EMBL" id="CP089291">
    <property type="protein sequence ID" value="UOF92390.1"/>
    <property type="molecule type" value="Genomic_DNA"/>
</dbReference>
<dbReference type="InterPro" id="IPR000843">
    <property type="entry name" value="HTH_LacI"/>
</dbReference>
<dbReference type="InterPro" id="IPR046335">
    <property type="entry name" value="LacI/GalR-like_sensor"/>
</dbReference>
<dbReference type="PANTHER" id="PTHR30146">
    <property type="entry name" value="LACI-RELATED TRANSCRIPTIONAL REPRESSOR"/>
    <property type="match status" value="1"/>
</dbReference>
<dbReference type="RefSeq" id="WP_347439060.1">
    <property type="nucleotide sequence ID" value="NZ_CP089291.1"/>
</dbReference>
<feature type="domain" description="HTH lacI-type" evidence="4">
    <location>
        <begin position="3"/>
        <end position="57"/>
    </location>
</feature>
<gene>
    <name evidence="5" type="ORF">LSG31_09645</name>
</gene>
<reference evidence="5" key="1">
    <citation type="submission" date="2021-12" db="EMBL/GenBank/DDBJ databases">
        <title>Alicyclobacillaceae gen. nov., sp. nov., isolated from chalcocite enrichment system.</title>
        <authorList>
            <person name="Jiang Z."/>
        </authorList>
    </citation>
    <scope>NUCLEOTIDE SEQUENCE</scope>
    <source>
        <strain evidence="5">MYW30-H2</strain>
    </source>
</reference>
<protein>
    <submittedName>
        <fullName evidence="5">LacI family transcriptional regulator</fullName>
    </submittedName>
</protein>
<dbReference type="PRINTS" id="PR00036">
    <property type="entry name" value="HTHLACI"/>
</dbReference>
<evidence type="ECO:0000313" key="6">
    <source>
        <dbReference type="Proteomes" id="UP000830167"/>
    </source>
</evidence>
<dbReference type="PROSITE" id="PS00356">
    <property type="entry name" value="HTH_LACI_1"/>
    <property type="match status" value="1"/>
</dbReference>
<dbReference type="SUPFAM" id="SSF47413">
    <property type="entry name" value="lambda repressor-like DNA-binding domains"/>
    <property type="match status" value="1"/>
</dbReference>
<dbReference type="CDD" id="cd01392">
    <property type="entry name" value="HTH_LacI"/>
    <property type="match status" value="1"/>
</dbReference>
<dbReference type="Proteomes" id="UP000830167">
    <property type="component" value="Chromosome"/>
</dbReference>
<evidence type="ECO:0000313" key="5">
    <source>
        <dbReference type="EMBL" id="UOF92390.1"/>
    </source>
</evidence>
<evidence type="ECO:0000256" key="2">
    <source>
        <dbReference type="ARBA" id="ARBA00023125"/>
    </source>
</evidence>
<name>A0ABY4CPJ5_9BACL</name>
<evidence type="ECO:0000259" key="4">
    <source>
        <dbReference type="PROSITE" id="PS50932"/>
    </source>
</evidence>
<dbReference type="InterPro" id="IPR028082">
    <property type="entry name" value="Peripla_BP_I"/>
</dbReference>